<evidence type="ECO:0000256" key="1">
    <source>
        <dbReference type="ARBA" id="ARBA00005898"/>
    </source>
</evidence>
<dbReference type="AlphaFoldDB" id="A0A9X7UZ78"/>
<keyword evidence="5 7" id="KW-0131">Cell cycle</keyword>
<evidence type="ECO:0000256" key="6">
    <source>
        <dbReference type="ARBA" id="ARBA00023316"/>
    </source>
</evidence>
<dbReference type="GO" id="GO:0071555">
    <property type="term" value="P:cell wall organization"/>
    <property type="evidence" value="ECO:0007669"/>
    <property type="project" value="UniProtKB-KW"/>
</dbReference>
<evidence type="ECO:0000259" key="10">
    <source>
        <dbReference type="Pfam" id="PF02875"/>
    </source>
</evidence>
<feature type="binding site" evidence="7">
    <location>
        <position position="190"/>
    </location>
    <ligand>
        <name>UDP-N-acetyl-alpha-D-muramoyl-L-alanyl-D-glutamate</name>
        <dbReference type="ChEBI" id="CHEBI:83900"/>
    </ligand>
</feature>
<feature type="binding site" evidence="7">
    <location>
        <position position="188"/>
    </location>
    <ligand>
        <name>UDP-N-acetyl-alpha-D-muramoyl-L-alanyl-D-glutamate</name>
        <dbReference type="ChEBI" id="CHEBI:83900"/>
    </ligand>
</feature>
<gene>
    <name evidence="7" type="primary">murE</name>
    <name evidence="12" type="ORF">GJQ55_10465</name>
</gene>
<accession>A0A9X7UZ78</accession>
<evidence type="ECO:0000256" key="5">
    <source>
        <dbReference type="ARBA" id="ARBA00023306"/>
    </source>
</evidence>
<dbReference type="EC" id="6.3.2.13" evidence="7"/>
<proteinExistence type="inferred from homology"/>
<dbReference type="Gene3D" id="3.90.190.20">
    <property type="entry name" value="Mur ligase, C-terminal domain"/>
    <property type="match status" value="1"/>
</dbReference>
<comment type="caution">
    <text evidence="7">Lacks conserved residue(s) required for the propagation of feature annotation.</text>
</comment>
<comment type="subcellular location">
    <subcellularLocation>
        <location evidence="7 8">Cytoplasm</location>
    </subcellularLocation>
</comment>
<dbReference type="InterPro" id="IPR000713">
    <property type="entry name" value="Mur_ligase_N"/>
</dbReference>
<dbReference type="KEGG" id="vcw:GJQ55_10465"/>
<evidence type="ECO:0000256" key="8">
    <source>
        <dbReference type="RuleBase" id="RU004135"/>
    </source>
</evidence>
<dbReference type="Proteomes" id="UP000596074">
    <property type="component" value="Chromosome"/>
</dbReference>
<feature type="binding site" evidence="7">
    <location>
        <begin position="155"/>
        <end position="156"/>
    </location>
    <ligand>
        <name>UDP-N-acetyl-alpha-D-muramoyl-L-alanyl-D-glutamate</name>
        <dbReference type="ChEBI" id="CHEBI:83900"/>
    </ligand>
</feature>
<dbReference type="GO" id="GO:0009252">
    <property type="term" value="P:peptidoglycan biosynthetic process"/>
    <property type="evidence" value="ECO:0007669"/>
    <property type="project" value="UniProtKB-UniRule"/>
</dbReference>
<feature type="domain" description="Mur ligase central" evidence="11">
    <location>
        <begin position="111"/>
        <end position="311"/>
    </location>
</feature>
<sequence>MKLTELIAGDFFLPPEWNREFNHIVTDSRDVQKGDVFIARRGLSVHGDEYIQAAIANGAVAVLAEGDMGFRCESSPHFPMVPVFLAPEVGSHLQQWLYRRYDPSAMQLIAVTGTNGKSSVTQYIAQLAELCGVPCGVLGTLGNGRWGDLQPTRNTTADLAVILRQLEQLQQQGVNLVALEVSSHGLQQERVAGLSFAVSVLTNITQDHLDYHGSMEQYVAAKRRLFTDYSAAHALINTEGEYGRLLAAGKNLRAPVTTYGHDTDAQIRYQLLALDMQGMHAELTTPWGIAQLVLPLIGEFNLANVCAAITVLSWQGQDFNALCAAASRLQAVAGRMELYVKDNAPLAVVDFAHTPDALRNVLEALRAWQRPLTTVFGCGGERDRSKRPLMAAVVKELSQQVWLTDDNPRHENPQQIFNDVLAGVAGINTEHDRRQAIVKALAATTTDGIVLIAGKGHEHYQDIAGVKHPYRDADVLLQQGYRRAGVQHA</sequence>
<dbReference type="NCBIfam" id="NF001126">
    <property type="entry name" value="PRK00139.1-4"/>
    <property type="match status" value="1"/>
</dbReference>
<dbReference type="PANTHER" id="PTHR23135">
    <property type="entry name" value="MUR LIGASE FAMILY MEMBER"/>
    <property type="match status" value="1"/>
</dbReference>
<dbReference type="Gene3D" id="3.40.1390.10">
    <property type="entry name" value="MurE/MurF, N-terminal domain"/>
    <property type="match status" value="1"/>
</dbReference>
<protein>
    <recommendedName>
        <fullName evidence="7">UDP-N-acetylmuramoyl-L-alanyl-D-glutamate--2,6-diaminopimelate ligase</fullName>
        <ecNumber evidence="7">6.3.2.13</ecNumber>
    </recommendedName>
    <alternativeName>
        <fullName evidence="7">Meso-A2pm-adding enzyme</fullName>
    </alternativeName>
    <alternativeName>
        <fullName evidence="7">Meso-diaminopimelate-adding enzyme</fullName>
    </alternativeName>
    <alternativeName>
        <fullName evidence="7">UDP-MurNAc-L-Ala-D-Glu:meso-diaminopimelate ligase</fullName>
    </alternativeName>
    <alternativeName>
        <fullName evidence="7">UDP-MurNAc-tripeptide synthetase</fullName>
    </alternativeName>
    <alternativeName>
        <fullName evidence="7">UDP-N-acetylmuramyl-tripeptide synthetase</fullName>
    </alternativeName>
</protein>
<dbReference type="SUPFAM" id="SSF63418">
    <property type="entry name" value="MurE/MurF N-terminal domain"/>
    <property type="match status" value="1"/>
</dbReference>
<evidence type="ECO:0000259" key="9">
    <source>
        <dbReference type="Pfam" id="PF01225"/>
    </source>
</evidence>
<dbReference type="GO" id="GO:0051301">
    <property type="term" value="P:cell division"/>
    <property type="evidence" value="ECO:0007669"/>
    <property type="project" value="UniProtKB-KW"/>
</dbReference>
<keyword evidence="3 7" id="KW-0133">Cell shape</keyword>
<dbReference type="GO" id="GO:0008360">
    <property type="term" value="P:regulation of cell shape"/>
    <property type="evidence" value="ECO:0007669"/>
    <property type="project" value="UniProtKB-KW"/>
</dbReference>
<dbReference type="NCBIfam" id="TIGR01085">
    <property type="entry name" value="murE"/>
    <property type="match status" value="1"/>
</dbReference>
<dbReference type="Pfam" id="PF02875">
    <property type="entry name" value="Mur_ligase_C"/>
    <property type="match status" value="1"/>
</dbReference>
<dbReference type="GO" id="GO:0005524">
    <property type="term" value="F:ATP binding"/>
    <property type="evidence" value="ECO:0007669"/>
    <property type="project" value="UniProtKB-UniRule"/>
</dbReference>
<dbReference type="InterPro" id="IPR005761">
    <property type="entry name" value="UDP-N-AcMur-Glu-dNH2Pim_ligase"/>
</dbReference>
<feature type="binding site" evidence="7">
    <location>
        <position position="458"/>
    </location>
    <ligand>
        <name>meso-2,6-diaminopimelate</name>
        <dbReference type="ChEBI" id="CHEBI:57791"/>
    </ligand>
</feature>
<dbReference type="EMBL" id="CP046056">
    <property type="protein sequence ID" value="QQD24865.1"/>
    <property type="molecule type" value="Genomic_DNA"/>
</dbReference>
<dbReference type="HAMAP" id="MF_00208">
    <property type="entry name" value="MurE"/>
    <property type="match status" value="1"/>
</dbReference>
<dbReference type="Pfam" id="PF08245">
    <property type="entry name" value="Mur_ligase_M"/>
    <property type="match status" value="1"/>
</dbReference>
<name>A0A9X7UZ78_9GAMM</name>
<dbReference type="SUPFAM" id="SSF53244">
    <property type="entry name" value="MurD-like peptide ligases, peptide-binding domain"/>
    <property type="match status" value="1"/>
</dbReference>
<dbReference type="RefSeq" id="WP_228344924.1">
    <property type="nucleotide sequence ID" value="NZ_CP046056.1"/>
</dbReference>
<evidence type="ECO:0000256" key="7">
    <source>
        <dbReference type="HAMAP-Rule" id="MF_00208"/>
    </source>
</evidence>
<evidence type="ECO:0000313" key="12">
    <source>
        <dbReference type="EMBL" id="QQD24865.1"/>
    </source>
</evidence>
<evidence type="ECO:0000256" key="4">
    <source>
        <dbReference type="ARBA" id="ARBA00022984"/>
    </source>
</evidence>
<dbReference type="InterPro" id="IPR035911">
    <property type="entry name" value="MurE/MurF_N"/>
</dbReference>
<organism evidence="12 13">
    <name type="scientific">Venatoribacter cucullus</name>
    <dbReference type="NCBI Taxonomy" id="2661630"/>
    <lineage>
        <taxon>Bacteria</taxon>
        <taxon>Pseudomonadati</taxon>
        <taxon>Pseudomonadota</taxon>
        <taxon>Gammaproteobacteria</taxon>
        <taxon>Oceanospirillales</taxon>
        <taxon>Oceanospirillaceae</taxon>
        <taxon>Venatoribacter</taxon>
    </lineage>
</organism>
<dbReference type="GO" id="GO:0000287">
    <property type="term" value="F:magnesium ion binding"/>
    <property type="evidence" value="ECO:0007669"/>
    <property type="project" value="UniProtKB-UniRule"/>
</dbReference>
<dbReference type="SUPFAM" id="SSF53623">
    <property type="entry name" value="MurD-like peptide ligases, catalytic domain"/>
    <property type="match status" value="1"/>
</dbReference>
<feature type="binding site" evidence="7">
    <location>
        <position position="28"/>
    </location>
    <ligand>
        <name>UDP-N-acetyl-alpha-D-muramoyl-L-alanyl-D-glutamate</name>
        <dbReference type="ChEBI" id="CHEBI:83900"/>
    </ligand>
</feature>
<keyword evidence="6 7" id="KW-0961">Cell wall biogenesis/degradation</keyword>
<feature type="binding site" evidence="7">
    <location>
        <position position="182"/>
    </location>
    <ligand>
        <name>UDP-N-acetyl-alpha-D-muramoyl-L-alanyl-D-glutamate</name>
        <dbReference type="ChEBI" id="CHEBI:83900"/>
    </ligand>
</feature>
<dbReference type="InterPro" id="IPR004101">
    <property type="entry name" value="Mur_ligase_C"/>
</dbReference>
<reference evidence="12 13" key="1">
    <citation type="submission" date="2019-11" db="EMBL/GenBank/DDBJ databases">
        <title>Venatorbacter sp. nov. a predator of Campylobacter and other Gram-negative bacteria.</title>
        <authorList>
            <person name="Saeedi A."/>
            <person name="Cummings N.J."/>
            <person name="Connerton I.F."/>
            <person name="Connerton P.L."/>
        </authorList>
    </citation>
    <scope>NUCLEOTIDE SEQUENCE [LARGE SCALE GENOMIC DNA]</scope>
    <source>
        <strain evidence="12">XL5</strain>
    </source>
</reference>
<feature type="domain" description="Mur ligase N-terminal catalytic" evidence="9">
    <location>
        <begin position="22"/>
        <end position="66"/>
    </location>
</feature>
<feature type="binding site" evidence="7">
    <location>
        <position position="154"/>
    </location>
    <ligand>
        <name>UDP-N-acetyl-alpha-D-muramoyl-L-alanyl-D-glutamate</name>
        <dbReference type="ChEBI" id="CHEBI:83900"/>
    </ligand>
</feature>
<dbReference type="InterPro" id="IPR036565">
    <property type="entry name" value="Mur-like_cat_sf"/>
</dbReference>
<feature type="binding site" evidence="7">
    <location>
        <position position="454"/>
    </location>
    <ligand>
        <name>meso-2,6-diaminopimelate</name>
        <dbReference type="ChEBI" id="CHEBI:57791"/>
    </ligand>
</feature>
<feature type="binding site" evidence="7">
    <location>
        <begin position="113"/>
        <end position="119"/>
    </location>
    <ligand>
        <name>ATP</name>
        <dbReference type="ChEBI" id="CHEBI:30616"/>
    </ligand>
</feature>
<keyword evidence="7" id="KW-0963">Cytoplasm</keyword>
<comment type="similarity">
    <text evidence="1 7">Belongs to the MurCDEF family. MurE subfamily.</text>
</comment>
<keyword evidence="7" id="KW-0067">ATP-binding</keyword>
<comment type="pathway">
    <text evidence="7 8">Cell wall biogenesis; peptidoglycan biosynthesis.</text>
</comment>
<keyword evidence="2 7" id="KW-0132">Cell division</keyword>
<feature type="domain" description="Mur ligase C-terminal" evidence="10">
    <location>
        <begin position="334"/>
        <end position="456"/>
    </location>
</feature>
<comment type="catalytic activity">
    <reaction evidence="7">
        <text>UDP-N-acetyl-alpha-D-muramoyl-L-alanyl-D-glutamate + meso-2,6-diaminopimelate + ATP = UDP-N-acetyl-alpha-D-muramoyl-L-alanyl-gamma-D-glutamyl-meso-2,6-diaminopimelate + ADP + phosphate + H(+)</text>
        <dbReference type="Rhea" id="RHEA:23676"/>
        <dbReference type="ChEBI" id="CHEBI:15378"/>
        <dbReference type="ChEBI" id="CHEBI:30616"/>
        <dbReference type="ChEBI" id="CHEBI:43474"/>
        <dbReference type="ChEBI" id="CHEBI:57791"/>
        <dbReference type="ChEBI" id="CHEBI:83900"/>
        <dbReference type="ChEBI" id="CHEBI:83905"/>
        <dbReference type="ChEBI" id="CHEBI:456216"/>
        <dbReference type="EC" id="6.3.2.13"/>
    </reaction>
</comment>
<dbReference type="Gene3D" id="3.40.1190.10">
    <property type="entry name" value="Mur-like, catalytic domain"/>
    <property type="match status" value="1"/>
</dbReference>
<keyword evidence="7" id="KW-0547">Nucleotide-binding</keyword>
<dbReference type="Pfam" id="PF01225">
    <property type="entry name" value="Mur_ligase"/>
    <property type="match status" value="1"/>
</dbReference>
<keyword evidence="7" id="KW-0460">Magnesium</keyword>
<comment type="function">
    <text evidence="7">Catalyzes the addition of meso-diaminopimelic acid to the nucleotide precursor UDP-N-acetylmuramoyl-L-alanyl-D-glutamate (UMAG) in the biosynthesis of bacterial cell-wall peptidoglycan.</text>
</comment>
<keyword evidence="4 7" id="KW-0573">Peptidoglycan synthesis</keyword>
<feature type="short sequence motif" description="Meso-diaminopimelate recognition motif" evidence="7">
    <location>
        <begin position="406"/>
        <end position="409"/>
    </location>
</feature>
<evidence type="ECO:0000256" key="2">
    <source>
        <dbReference type="ARBA" id="ARBA00022618"/>
    </source>
</evidence>
<dbReference type="InterPro" id="IPR013221">
    <property type="entry name" value="Mur_ligase_cen"/>
</dbReference>
<feature type="binding site" evidence="7">
    <location>
        <position position="382"/>
    </location>
    <ligand>
        <name>meso-2,6-diaminopimelate</name>
        <dbReference type="ChEBI" id="CHEBI:57791"/>
    </ligand>
</feature>
<feature type="modified residue" description="N6-carboxylysine" evidence="7">
    <location>
        <position position="222"/>
    </location>
</feature>
<keyword evidence="13" id="KW-1185">Reference proteome</keyword>
<comment type="cofactor">
    <cofactor evidence="7">
        <name>Mg(2+)</name>
        <dbReference type="ChEBI" id="CHEBI:18420"/>
    </cofactor>
</comment>
<evidence type="ECO:0000313" key="13">
    <source>
        <dbReference type="Proteomes" id="UP000596074"/>
    </source>
</evidence>
<keyword evidence="7 12" id="KW-0436">Ligase</keyword>
<dbReference type="PANTHER" id="PTHR23135:SF4">
    <property type="entry name" value="UDP-N-ACETYLMURAMOYL-L-ALANYL-D-GLUTAMATE--2,6-DIAMINOPIMELATE LIGASE MURE HOMOLOG, CHLOROPLASTIC"/>
    <property type="match status" value="1"/>
</dbReference>
<evidence type="ECO:0000256" key="3">
    <source>
        <dbReference type="ARBA" id="ARBA00022960"/>
    </source>
</evidence>
<comment type="PTM">
    <text evidence="7">Carboxylation is probably crucial for Mg(2+) binding and, consequently, for the gamma-phosphate positioning of ATP.</text>
</comment>
<feature type="binding site" evidence="7">
    <location>
        <begin position="406"/>
        <end position="409"/>
    </location>
    <ligand>
        <name>meso-2,6-diaminopimelate</name>
        <dbReference type="ChEBI" id="CHEBI:57791"/>
    </ligand>
</feature>
<dbReference type="GO" id="GO:0008765">
    <property type="term" value="F:UDP-N-acetylmuramoylalanyl-D-glutamate-2,6-diaminopimelate ligase activity"/>
    <property type="evidence" value="ECO:0007669"/>
    <property type="project" value="UniProtKB-UniRule"/>
</dbReference>
<dbReference type="InterPro" id="IPR036615">
    <property type="entry name" value="Mur_ligase_C_dom_sf"/>
</dbReference>
<dbReference type="GO" id="GO:0005737">
    <property type="term" value="C:cytoplasm"/>
    <property type="evidence" value="ECO:0007669"/>
    <property type="project" value="UniProtKB-SubCell"/>
</dbReference>
<evidence type="ECO:0000259" key="11">
    <source>
        <dbReference type="Pfam" id="PF08245"/>
    </source>
</evidence>